<dbReference type="EMBL" id="HE573022">
    <property type="protein sequence ID" value="CCC48619.1"/>
    <property type="molecule type" value="Genomic_DNA"/>
</dbReference>
<evidence type="ECO:0000256" key="8">
    <source>
        <dbReference type="ARBA" id="ARBA00022777"/>
    </source>
</evidence>
<dbReference type="InterPro" id="IPR015824">
    <property type="entry name" value="Phosphoglycerate_kinase_N"/>
</dbReference>
<evidence type="ECO:0000256" key="10">
    <source>
        <dbReference type="ARBA" id="ARBA00022842"/>
    </source>
</evidence>
<dbReference type="GO" id="GO:0005829">
    <property type="term" value="C:cytosol"/>
    <property type="evidence" value="ECO:0007669"/>
    <property type="project" value="TreeGrafter"/>
</dbReference>
<feature type="binding site" evidence="12">
    <location>
        <position position="266"/>
    </location>
    <ligand>
        <name>ATP</name>
        <dbReference type="ChEBI" id="CHEBI:30616"/>
    </ligand>
</feature>
<dbReference type="UniPathway" id="UPA00109">
    <property type="reaction ID" value="UER00185"/>
</dbReference>
<evidence type="ECO:0000256" key="5">
    <source>
        <dbReference type="ARBA" id="ARBA00013061"/>
    </source>
</evidence>
<feature type="binding site" evidence="12">
    <location>
        <position position="297"/>
    </location>
    <ligand>
        <name>ATP</name>
        <dbReference type="ChEBI" id="CHEBI:30616"/>
    </ligand>
</feature>
<evidence type="ECO:0000256" key="3">
    <source>
        <dbReference type="ARBA" id="ARBA00004838"/>
    </source>
</evidence>
<protein>
    <recommendedName>
        <fullName evidence="5 13">Phosphoglycerate kinase</fullName>
        <ecNumber evidence="5 13">2.7.2.3</ecNumber>
    </recommendedName>
</protein>
<evidence type="ECO:0000256" key="1">
    <source>
        <dbReference type="ARBA" id="ARBA00000642"/>
    </source>
</evidence>
<keyword evidence="8 13" id="KW-0418">Kinase</keyword>
<evidence type="ECO:0000256" key="9">
    <source>
        <dbReference type="ARBA" id="ARBA00022840"/>
    </source>
</evidence>
<sequence>MRAAMPTINKIVQDGGRVIVASHLGRPKKPNDEFSMRRILSRFEELVGKRVKFCPTLEDARDIVNDMKNGQVALLENLRFFPGESGKSQMLRQKMSEQLASFTDIYVCDAFGTVHRMTASMTGLPRVLGTGVTGYLIEREIRAINMAMRNPQKPLLCVVGGGKVSEKIVVLSKIIQLAQTIIVGGAMAYTFLEAMGHKLGNSKVERRVSEKGRELDLHAVARELLDMAKARKVQVILPVDHRCAKKFQNEEPFITEGVDIPNGYMGLDIGPKTAQLCCDAVSRARTLIWNGPVGVFEFSNFSAGTSAIAEAIKKNKHLVSVVGGGETAAATKRYKDCITHTSTGGGAFLRLLEGKTLPGLICLTPRAQPKL</sequence>
<dbReference type="Gene3D" id="3.40.50.1260">
    <property type="entry name" value="Phosphoglycerate kinase, N-terminal domain"/>
    <property type="match status" value="2"/>
</dbReference>
<feature type="binding site" evidence="12">
    <location>
        <position position="167"/>
    </location>
    <ligand>
        <name>ATP</name>
        <dbReference type="ChEBI" id="CHEBI:30616"/>
    </ligand>
</feature>
<dbReference type="SUPFAM" id="SSF53748">
    <property type="entry name" value="Phosphoglycerate kinase"/>
    <property type="match status" value="1"/>
</dbReference>
<evidence type="ECO:0000256" key="2">
    <source>
        <dbReference type="ARBA" id="ARBA00001946"/>
    </source>
</evidence>
<keyword evidence="7" id="KW-0547">Nucleotide-binding</keyword>
<dbReference type="InterPro" id="IPR036043">
    <property type="entry name" value="Phosphoglycerate_kinase_sf"/>
</dbReference>
<keyword evidence="9 12" id="KW-0067">ATP-binding</keyword>
<keyword evidence="11" id="KW-0324">Glycolysis</keyword>
<comment type="similarity">
    <text evidence="4 13">Belongs to the phosphoglycerate kinase family.</text>
</comment>
<evidence type="ECO:0000256" key="7">
    <source>
        <dbReference type="ARBA" id="ARBA00022741"/>
    </source>
</evidence>
<dbReference type="PIRSF" id="PIRSF000724">
    <property type="entry name" value="Pgk"/>
    <property type="match status" value="1"/>
</dbReference>
<evidence type="ECO:0000313" key="15">
    <source>
        <dbReference type="EMBL" id="CCC48619.1"/>
    </source>
</evidence>
<name>G0TXC9_TRYVY</name>
<dbReference type="FunFam" id="3.40.50.1260:FF:000031">
    <property type="entry name" value="Phosphoglycerate kinase 1"/>
    <property type="match status" value="1"/>
</dbReference>
<keyword evidence="10" id="KW-0460">Magnesium</keyword>
<keyword evidence="6 13" id="KW-0808">Transferase</keyword>
<dbReference type="PANTHER" id="PTHR11406">
    <property type="entry name" value="PHOSPHOGLYCERATE KINASE"/>
    <property type="match status" value="1"/>
</dbReference>
<dbReference type="GO" id="GO:0006094">
    <property type="term" value="P:gluconeogenesis"/>
    <property type="evidence" value="ECO:0007669"/>
    <property type="project" value="TreeGrafter"/>
</dbReference>
<comment type="catalytic activity">
    <reaction evidence="1 13">
        <text>(2R)-3-phosphoglycerate + ATP = (2R)-3-phospho-glyceroyl phosphate + ADP</text>
        <dbReference type="Rhea" id="RHEA:14801"/>
        <dbReference type="ChEBI" id="CHEBI:30616"/>
        <dbReference type="ChEBI" id="CHEBI:57604"/>
        <dbReference type="ChEBI" id="CHEBI:58272"/>
        <dbReference type="ChEBI" id="CHEBI:456216"/>
        <dbReference type="EC" id="2.7.2.3"/>
    </reaction>
</comment>
<comment type="pathway">
    <text evidence="3 13">Carbohydrate degradation; glycolysis; pyruvate from D-glyceraldehyde 3-phosphate: step 2/5.</text>
</comment>
<proteinExistence type="inferred from homology"/>
<dbReference type="GO" id="GO:0004618">
    <property type="term" value="F:phosphoglycerate kinase activity"/>
    <property type="evidence" value="ECO:0007669"/>
    <property type="project" value="UniProtKB-EC"/>
</dbReference>
<evidence type="ECO:0000256" key="6">
    <source>
        <dbReference type="ARBA" id="ARBA00022679"/>
    </source>
</evidence>
<dbReference type="GO" id="GO:0043531">
    <property type="term" value="F:ADP binding"/>
    <property type="evidence" value="ECO:0007669"/>
    <property type="project" value="TreeGrafter"/>
</dbReference>
<comment type="cofactor">
    <cofactor evidence="2">
        <name>Mg(2+)</name>
        <dbReference type="ChEBI" id="CHEBI:18420"/>
    </cofactor>
</comment>
<organism evidence="15">
    <name type="scientific">Trypanosoma vivax (strain Y486)</name>
    <dbReference type="NCBI Taxonomy" id="1055687"/>
    <lineage>
        <taxon>Eukaryota</taxon>
        <taxon>Discoba</taxon>
        <taxon>Euglenozoa</taxon>
        <taxon>Kinetoplastea</taxon>
        <taxon>Metakinetoplastina</taxon>
        <taxon>Trypanosomatida</taxon>
        <taxon>Trypanosomatidae</taxon>
        <taxon>Trypanosoma</taxon>
        <taxon>Duttonella</taxon>
    </lineage>
</organism>
<evidence type="ECO:0000256" key="4">
    <source>
        <dbReference type="ARBA" id="ARBA00008982"/>
    </source>
</evidence>
<comment type="subunit">
    <text evidence="14">Monomer.</text>
</comment>
<dbReference type="EC" id="2.7.2.3" evidence="5 13"/>
<evidence type="ECO:0000256" key="11">
    <source>
        <dbReference type="ARBA" id="ARBA00023152"/>
    </source>
</evidence>
<evidence type="ECO:0000256" key="13">
    <source>
        <dbReference type="RuleBase" id="RU000532"/>
    </source>
</evidence>
<gene>
    <name evidence="15" type="ORF">TVY486_0604100</name>
</gene>
<evidence type="ECO:0000256" key="12">
    <source>
        <dbReference type="PIRSR" id="PIRSR000724-2"/>
    </source>
</evidence>
<dbReference type="GO" id="GO:0006096">
    <property type="term" value="P:glycolytic process"/>
    <property type="evidence" value="ECO:0007669"/>
    <property type="project" value="UniProtKB-UniPathway"/>
</dbReference>
<dbReference type="Pfam" id="PF00162">
    <property type="entry name" value="PGK"/>
    <property type="match status" value="1"/>
</dbReference>
<reference evidence="15" key="1">
    <citation type="journal article" date="2012" name="Proc. Natl. Acad. Sci. U.S.A.">
        <title>Antigenic diversity is generated by distinct evolutionary mechanisms in African trypanosome species.</title>
        <authorList>
            <person name="Jackson A.P."/>
            <person name="Berry A."/>
            <person name="Aslett M."/>
            <person name="Allison H.C."/>
            <person name="Burton P."/>
            <person name="Vavrova-Anderson J."/>
            <person name="Brown R."/>
            <person name="Browne H."/>
            <person name="Corton N."/>
            <person name="Hauser H."/>
            <person name="Gamble J."/>
            <person name="Gilderthorp R."/>
            <person name="Marcello L."/>
            <person name="McQuillan J."/>
            <person name="Otto T.D."/>
            <person name="Quail M.A."/>
            <person name="Sanders M.J."/>
            <person name="van Tonder A."/>
            <person name="Ginger M.L."/>
            <person name="Field M.C."/>
            <person name="Barry J.D."/>
            <person name="Hertz-Fowler C."/>
            <person name="Berriman M."/>
        </authorList>
    </citation>
    <scope>NUCLEOTIDE SEQUENCE</scope>
    <source>
        <strain evidence="15">Y486</strain>
    </source>
</reference>
<evidence type="ECO:0000256" key="14">
    <source>
        <dbReference type="RuleBase" id="RU000696"/>
    </source>
</evidence>
<accession>G0TXC9</accession>
<dbReference type="VEuPathDB" id="TriTrypDB:TvY486_0604100"/>
<dbReference type="InterPro" id="IPR001576">
    <property type="entry name" value="Phosphoglycerate_kinase"/>
</dbReference>
<dbReference type="PANTHER" id="PTHR11406:SF23">
    <property type="entry name" value="PHOSPHOGLYCERATE KINASE 1, CHLOROPLASTIC-RELATED"/>
    <property type="match status" value="1"/>
</dbReference>
<dbReference type="AlphaFoldDB" id="G0TXC9"/>
<dbReference type="PRINTS" id="PR00477">
    <property type="entry name" value="PHGLYCKINASE"/>
</dbReference>
<dbReference type="GO" id="GO:0005524">
    <property type="term" value="F:ATP binding"/>
    <property type="evidence" value="ECO:0007669"/>
    <property type="project" value="UniProtKB-KW"/>
</dbReference>